<organism evidence="2 3">
    <name type="scientific">Cohnella thailandensis</name>
    <dbReference type="NCBI Taxonomy" id="557557"/>
    <lineage>
        <taxon>Bacteria</taxon>
        <taxon>Bacillati</taxon>
        <taxon>Bacillota</taxon>
        <taxon>Bacilli</taxon>
        <taxon>Bacillales</taxon>
        <taxon>Paenibacillaceae</taxon>
        <taxon>Cohnella</taxon>
    </lineage>
</organism>
<dbReference type="AlphaFoldDB" id="A0A841T1L0"/>
<dbReference type="Proteomes" id="UP000535838">
    <property type="component" value="Unassembled WGS sequence"/>
</dbReference>
<keyword evidence="3" id="KW-1185">Reference proteome</keyword>
<evidence type="ECO:0000313" key="3">
    <source>
        <dbReference type="Proteomes" id="UP000535838"/>
    </source>
</evidence>
<feature type="region of interest" description="Disordered" evidence="1">
    <location>
        <begin position="1"/>
        <end position="33"/>
    </location>
</feature>
<name>A0A841T1L0_9BACL</name>
<feature type="compositionally biased region" description="Basic and acidic residues" evidence="1">
    <location>
        <begin position="12"/>
        <end position="24"/>
    </location>
</feature>
<sequence>MAEETNQEVVDDFSREQSSKETKEKRKGKAFPQSELPRVTLEDTIPIAQQIYENVANSSISFEELAKLLGTSVHTKSTKYGIWGSEAYGLLTKNEKGDYLLSETGRKIIVPTYDGEDLEAKIKAILTPTVLSKFYLEYNKHPIPQDNYFSNLLETKLGVPRDRIVEAKEIIIKNAEYTGILRKDSKLDKNIIDLDVATSLKVNNEKDDVKIQEIKEVEITSYSTNILESDEKTCFVICPIGEDSSLERKHSDLILKHLIQPVLDSFGYKVVRADKIEKSGLITQQIFDNLIKSQLCIADLSFNNPNVFYELGVRHMSQLPTVQIIRKGDKIPFDVSHGRTIVIDTSDVYTVFDRMESAKKELIEYVRAIVSNINNDISEDNPIRVYLPNIKVILPK</sequence>
<feature type="compositionally biased region" description="Acidic residues" evidence="1">
    <location>
        <begin position="1"/>
        <end position="11"/>
    </location>
</feature>
<evidence type="ECO:0000256" key="1">
    <source>
        <dbReference type="SAM" id="MobiDB-lite"/>
    </source>
</evidence>
<comment type="caution">
    <text evidence="2">The sequence shown here is derived from an EMBL/GenBank/DDBJ whole genome shotgun (WGS) entry which is preliminary data.</text>
</comment>
<reference evidence="2 3" key="1">
    <citation type="submission" date="2020-08" db="EMBL/GenBank/DDBJ databases">
        <title>Cohnella phylogeny.</title>
        <authorList>
            <person name="Dunlap C."/>
        </authorList>
    </citation>
    <scope>NUCLEOTIDE SEQUENCE [LARGE SCALE GENOMIC DNA]</scope>
    <source>
        <strain evidence="2 3">DSM 25241</strain>
    </source>
</reference>
<gene>
    <name evidence="2" type="ORF">H7B67_29535</name>
</gene>
<dbReference type="RefSeq" id="WP_185123500.1">
    <property type="nucleotide sequence ID" value="NZ_JACJVQ010000032.1"/>
</dbReference>
<evidence type="ECO:0000313" key="2">
    <source>
        <dbReference type="EMBL" id="MBB6638293.1"/>
    </source>
</evidence>
<proteinExistence type="predicted"/>
<accession>A0A841T1L0</accession>
<dbReference type="EMBL" id="JACJVQ010000032">
    <property type="protein sequence ID" value="MBB6638293.1"/>
    <property type="molecule type" value="Genomic_DNA"/>
</dbReference>
<protein>
    <submittedName>
        <fullName evidence="2">Uncharacterized protein</fullName>
    </submittedName>
</protein>